<dbReference type="EC" id="4.2.1.41" evidence="4 6"/>
<dbReference type="PIRSF" id="PIRSF001365">
    <property type="entry name" value="DHDPS"/>
    <property type="match status" value="1"/>
</dbReference>
<dbReference type="NCBIfam" id="NF002958">
    <property type="entry name" value="PRK03620.1"/>
    <property type="match status" value="1"/>
</dbReference>
<dbReference type="PANTHER" id="PTHR12128:SF19">
    <property type="entry name" value="5-DEHYDRO-4-DEOXYGLUCARATE DEHYDRATASE 2-RELATED"/>
    <property type="match status" value="1"/>
</dbReference>
<evidence type="ECO:0000256" key="1">
    <source>
        <dbReference type="ARBA" id="ARBA00001446"/>
    </source>
</evidence>
<dbReference type="GO" id="GO:0047448">
    <property type="term" value="F:5-dehydro-4-deoxyglucarate dehydratase activity"/>
    <property type="evidence" value="ECO:0007669"/>
    <property type="project" value="UniProtKB-UniRule"/>
</dbReference>
<proteinExistence type="inferred from homology"/>
<evidence type="ECO:0000256" key="2">
    <source>
        <dbReference type="ARBA" id="ARBA00004983"/>
    </source>
</evidence>
<dbReference type="Gene3D" id="3.20.20.70">
    <property type="entry name" value="Aldolase class I"/>
    <property type="match status" value="1"/>
</dbReference>
<accession>A0A934IYH9</accession>
<feature type="active site" description="Schiff-base intermediate with substrate" evidence="8">
    <location>
        <position position="167"/>
    </location>
</feature>
<organism evidence="10 11">
    <name type="scientific">Devosia sediminis</name>
    <dbReference type="NCBI Taxonomy" id="2798801"/>
    <lineage>
        <taxon>Bacteria</taxon>
        <taxon>Pseudomonadati</taxon>
        <taxon>Pseudomonadota</taxon>
        <taxon>Alphaproteobacteria</taxon>
        <taxon>Hyphomicrobiales</taxon>
        <taxon>Devosiaceae</taxon>
        <taxon>Devosia</taxon>
    </lineage>
</organism>
<protein>
    <recommendedName>
        <fullName evidence="4 6">5-dehydro-4-deoxyglucarate dehydratase</fullName>
        <ecNumber evidence="4 6">4.2.1.41</ecNumber>
    </recommendedName>
</protein>
<reference evidence="10" key="1">
    <citation type="submission" date="2020-12" db="EMBL/GenBank/DDBJ databases">
        <title>Devosia sp. MSA67 isolated from Mo River.</title>
        <authorList>
            <person name="Ma F."/>
            <person name="Zi Z."/>
        </authorList>
    </citation>
    <scope>NUCLEOTIDE SEQUENCE</scope>
    <source>
        <strain evidence="10">MSA67</strain>
    </source>
</reference>
<evidence type="ECO:0000256" key="4">
    <source>
        <dbReference type="ARBA" id="ARBA00011979"/>
    </source>
</evidence>
<dbReference type="InterPro" id="IPR013785">
    <property type="entry name" value="Aldolase_TIM"/>
</dbReference>
<dbReference type="InterPro" id="IPR017655">
    <property type="entry name" value="Dehydro-deoxyglucarate_dehyd"/>
</dbReference>
<evidence type="ECO:0000313" key="10">
    <source>
        <dbReference type="EMBL" id="MBJ3784550.1"/>
    </source>
</evidence>
<comment type="catalytic activity">
    <reaction evidence="1">
        <text>5-dehydro-4-deoxy-D-glucarate + H(+) = 2,5-dioxopentanoate + CO2 + H2O</text>
        <dbReference type="Rhea" id="RHEA:24608"/>
        <dbReference type="ChEBI" id="CHEBI:15377"/>
        <dbReference type="ChEBI" id="CHEBI:15378"/>
        <dbReference type="ChEBI" id="CHEBI:16526"/>
        <dbReference type="ChEBI" id="CHEBI:42819"/>
        <dbReference type="ChEBI" id="CHEBI:58136"/>
        <dbReference type="EC" id="4.2.1.41"/>
    </reaction>
</comment>
<feature type="binding site" evidence="9">
    <location>
        <position position="54"/>
    </location>
    <ligand>
        <name>pyruvate</name>
        <dbReference type="ChEBI" id="CHEBI:15361"/>
    </ligand>
</feature>
<dbReference type="Pfam" id="PF00701">
    <property type="entry name" value="DHDPS"/>
    <property type="match status" value="1"/>
</dbReference>
<evidence type="ECO:0000256" key="9">
    <source>
        <dbReference type="PIRSR" id="PIRSR001365-2"/>
    </source>
</evidence>
<evidence type="ECO:0000256" key="5">
    <source>
        <dbReference type="ARBA" id="ARBA00023239"/>
    </source>
</evidence>
<keyword evidence="5 7" id="KW-0456">Lyase</keyword>
<dbReference type="InterPro" id="IPR002220">
    <property type="entry name" value="DapA-like"/>
</dbReference>
<dbReference type="Proteomes" id="UP000602124">
    <property type="component" value="Unassembled WGS sequence"/>
</dbReference>
<dbReference type="CDD" id="cd00951">
    <property type="entry name" value="KDGDH"/>
    <property type="match status" value="1"/>
</dbReference>
<dbReference type="PANTHER" id="PTHR12128">
    <property type="entry name" value="DIHYDRODIPICOLINATE SYNTHASE"/>
    <property type="match status" value="1"/>
</dbReference>
<comment type="pathway">
    <text evidence="2">Carbohydrate acid metabolism; D-glucarate degradation; 2,5-dioxopentanoate from D-glucarate: step 2/2.</text>
</comment>
<keyword evidence="11" id="KW-1185">Reference proteome</keyword>
<feature type="active site" description="Proton donor/acceptor" evidence="8">
    <location>
        <position position="141"/>
    </location>
</feature>
<evidence type="ECO:0000256" key="8">
    <source>
        <dbReference type="PIRSR" id="PIRSR001365-1"/>
    </source>
</evidence>
<dbReference type="GO" id="GO:0016052">
    <property type="term" value="P:carbohydrate catabolic process"/>
    <property type="evidence" value="ECO:0007669"/>
    <property type="project" value="InterPro"/>
</dbReference>
<dbReference type="NCBIfam" id="TIGR03249">
    <property type="entry name" value="KdgD"/>
    <property type="match status" value="1"/>
</dbReference>
<dbReference type="SMART" id="SM01130">
    <property type="entry name" value="DHDPS"/>
    <property type="match status" value="1"/>
</dbReference>
<dbReference type="AlphaFoldDB" id="A0A934IYH9"/>
<dbReference type="SUPFAM" id="SSF51569">
    <property type="entry name" value="Aldolase"/>
    <property type="match status" value="1"/>
</dbReference>
<evidence type="ECO:0000256" key="6">
    <source>
        <dbReference type="NCBIfam" id="TIGR03249"/>
    </source>
</evidence>
<name>A0A934IYH9_9HYPH</name>
<evidence type="ECO:0000256" key="3">
    <source>
        <dbReference type="ARBA" id="ARBA00007592"/>
    </source>
</evidence>
<gene>
    <name evidence="10" type="primary">kdgD</name>
    <name evidence="10" type="ORF">JEQ47_07455</name>
</gene>
<sequence length="303" mass="32407">MSPAALRDILSSGLMSFPLTDFDDNGDFNPAGYRARLEWLMPYGATVLFAPGGTGEVFSLTIPEHEDVVRVAVDTCGSHTPVIAGAGYGTRMAIEMAQNAEKAGAAGILLMPHYLTETSMRGIKAHVEAVCRSVEIGVIVYNRNVCRLDADAMEELVDRNPNLIGFKDGVGDIEAVGAIRSRLGDRVSYLGGLPTAEIFAEAYNAAGFPVYSSAVFNFIPRTAQEFYAAVRSGDSATTSRLLRDFFFPYIAIRNRSAGYAVSIVKAGAHVVGHSAGAVRPPLPPCTDQDLKELSVLIEKLGAQ</sequence>
<evidence type="ECO:0000256" key="7">
    <source>
        <dbReference type="PIRNR" id="PIRNR001365"/>
    </source>
</evidence>
<evidence type="ECO:0000313" key="11">
    <source>
        <dbReference type="Proteomes" id="UP000602124"/>
    </source>
</evidence>
<dbReference type="EMBL" id="JAEKMH010000002">
    <property type="protein sequence ID" value="MBJ3784550.1"/>
    <property type="molecule type" value="Genomic_DNA"/>
</dbReference>
<comment type="similarity">
    <text evidence="3 7">Belongs to the DapA family.</text>
</comment>
<dbReference type="GO" id="GO:0008840">
    <property type="term" value="F:4-hydroxy-tetrahydrodipicolinate synthase activity"/>
    <property type="evidence" value="ECO:0007669"/>
    <property type="project" value="TreeGrafter"/>
</dbReference>
<comment type="caution">
    <text evidence="10">The sequence shown here is derived from an EMBL/GenBank/DDBJ whole genome shotgun (WGS) entry which is preliminary data.</text>
</comment>